<keyword evidence="2 7" id="KW-0812">Transmembrane</keyword>
<dbReference type="GO" id="GO:0140359">
    <property type="term" value="F:ABC-type transporter activity"/>
    <property type="evidence" value="ECO:0007669"/>
    <property type="project" value="InterPro"/>
</dbReference>
<dbReference type="InterPro" id="IPR027417">
    <property type="entry name" value="P-loop_NTPase"/>
</dbReference>
<dbReference type="Proteomes" id="UP000050554">
    <property type="component" value="Unassembled WGS sequence"/>
</dbReference>
<dbReference type="GO" id="GO:0034040">
    <property type="term" value="F:ATPase-coupled lipid transmembrane transporter activity"/>
    <property type="evidence" value="ECO:0007669"/>
    <property type="project" value="TreeGrafter"/>
</dbReference>
<dbReference type="PROSITE" id="PS50893">
    <property type="entry name" value="ABC_TRANSPORTER_2"/>
    <property type="match status" value="1"/>
</dbReference>
<dbReference type="SUPFAM" id="SSF90123">
    <property type="entry name" value="ABC transporter transmembrane region"/>
    <property type="match status" value="1"/>
</dbReference>
<name>A0A0P9YKG2_PSESI</name>
<feature type="domain" description="ABC transporter" evidence="8">
    <location>
        <begin position="442"/>
        <end position="674"/>
    </location>
</feature>
<dbReference type="GO" id="GO:0016887">
    <property type="term" value="F:ATP hydrolysis activity"/>
    <property type="evidence" value="ECO:0007669"/>
    <property type="project" value="InterPro"/>
</dbReference>
<feature type="domain" description="ABC transmembrane type-1" evidence="9">
    <location>
        <begin position="140"/>
        <end position="413"/>
    </location>
</feature>
<evidence type="ECO:0000259" key="9">
    <source>
        <dbReference type="PROSITE" id="PS50929"/>
    </source>
</evidence>
<evidence type="ECO:0000313" key="11">
    <source>
        <dbReference type="Proteomes" id="UP000050554"/>
    </source>
</evidence>
<dbReference type="InterPro" id="IPR003593">
    <property type="entry name" value="AAA+_ATPase"/>
</dbReference>
<dbReference type="Pfam" id="PF00664">
    <property type="entry name" value="ABC_membrane"/>
    <property type="match status" value="1"/>
</dbReference>
<dbReference type="EMBL" id="LJRF01000126">
    <property type="protein sequence ID" value="KPY46188.1"/>
    <property type="molecule type" value="Genomic_DNA"/>
</dbReference>
<keyword evidence="6 7" id="KW-0472">Membrane</keyword>
<dbReference type="SUPFAM" id="SSF52540">
    <property type="entry name" value="P-loop containing nucleoside triphosphate hydrolases"/>
    <property type="match status" value="1"/>
</dbReference>
<comment type="subcellular location">
    <subcellularLocation>
        <location evidence="1">Cell membrane</location>
        <topology evidence="1">Multi-pass membrane protein</topology>
    </subcellularLocation>
</comment>
<evidence type="ECO:0000256" key="4">
    <source>
        <dbReference type="ARBA" id="ARBA00022840"/>
    </source>
</evidence>
<evidence type="ECO:0000256" key="5">
    <source>
        <dbReference type="ARBA" id="ARBA00022989"/>
    </source>
</evidence>
<keyword evidence="5 7" id="KW-1133">Transmembrane helix</keyword>
<comment type="caution">
    <text evidence="10">The sequence shown here is derived from an EMBL/GenBank/DDBJ whole genome shotgun (WGS) entry which is preliminary data.</text>
</comment>
<dbReference type="InterPro" id="IPR036640">
    <property type="entry name" value="ABC1_TM_sf"/>
</dbReference>
<protein>
    <submittedName>
        <fullName evidence="10">Type I secretion system ATPase</fullName>
    </submittedName>
</protein>
<evidence type="ECO:0000256" key="3">
    <source>
        <dbReference type="ARBA" id="ARBA00022741"/>
    </source>
</evidence>
<dbReference type="PANTHER" id="PTHR24221">
    <property type="entry name" value="ATP-BINDING CASSETTE SUB-FAMILY B"/>
    <property type="match status" value="1"/>
</dbReference>
<keyword evidence="3" id="KW-0547">Nucleotide-binding</keyword>
<dbReference type="GO" id="GO:0005524">
    <property type="term" value="F:ATP binding"/>
    <property type="evidence" value="ECO:0007669"/>
    <property type="project" value="UniProtKB-KW"/>
</dbReference>
<dbReference type="InterPro" id="IPR017871">
    <property type="entry name" value="ABC_transporter-like_CS"/>
</dbReference>
<accession>A0A0P9YKG2</accession>
<dbReference type="CDD" id="cd03228">
    <property type="entry name" value="ABCC_MRP_Like"/>
    <property type="match status" value="1"/>
</dbReference>
<dbReference type="AlphaFoldDB" id="A0A0P9YKG2"/>
<dbReference type="SMART" id="SM00382">
    <property type="entry name" value="AAA"/>
    <property type="match status" value="1"/>
</dbReference>
<dbReference type="RefSeq" id="WP_155500415.1">
    <property type="nucleotide sequence ID" value="NZ_LJRF01000126.1"/>
</dbReference>
<evidence type="ECO:0000256" key="7">
    <source>
        <dbReference type="SAM" id="Phobius"/>
    </source>
</evidence>
<feature type="transmembrane region" description="Helical" evidence="7">
    <location>
        <begin position="136"/>
        <end position="161"/>
    </location>
</feature>
<dbReference type="GO" id="GO:0005886">
    <property type="term" value="C:plasma membrane"/>
    <property type="evidence" value="ECO:0007669"/>
    <property type="project" value="UniProtKB-SubCell"/>
</dbReference>
<evidence type="ECO:0000256" key="6">
    <source>
        <dbReference type="ARBA" id="ARBA00023136"/>
    </source>
</evidence>
<evidence type="ECO:0000256" key="2">
    <source>
        <dbReference type="ARBA" id="ARBA00022692"/>
    </source>
</evidence>
<dbReference type="Gene3D" id="1.20.1560.10">
    <property type="entry name" value="ABC transporter type 1, transmembrane domain"/>
    <property type="match status" value="1"/>
</dbReference>
<dbReference type="Gene3D" id="3.40.50.300">
    <property type="entry name" value="P-loop containing nucleotide triphosphate hydrolases"/>
    <property type="match status" value="1"/>
</dbReference>
<gene>
    <name evidence="10" type="ORF">ALO47_03830</name>
</gene>
<organism evidence="10 11">
    <name type="scientific">Pseudomonas syringae pv. ribicola</name>
    <dbReference type="NCBI Taxonomy" id="55398"/>
    <lineage>
        <taxon>Bacteria</taxon>
        <taxon>Pseudomonadati</taxon>
        <taxon>Pseudomonadota</taxon>
        <taxon>Gammaproteobacteria</taxon>
        <taxon>Pseudomonadales</taxon>
        <taxon>Pseudomonadaceae</taxon>
        <taxon>Pseudomonas</taxon>
    </lineage>
</organism>
<feature type="transmembrane region" description="Helical" evidence="7">
    <location>
        <begin position="274"/>
        <end position="294"/>
    </location>
</feature>
<proteinExistence type="predicted"/>
<dbReference type="PATRIC" id="fig|55398.3.peg.4782"/>
<dbReference type="PROSITE" id="PS50929">
    <property type="entry name" value="ABC_TM1F"/>
    <property type="match status" value="1"/>
</dbReference>
<dbReference type="PANTHER" id="PTHR24221:SF654">
    <property type="entry name" value="ATP-BINDING CASSETTE SUB-FAMILY B MEMBER 6"/>
    <property type="match status" value="1"/>
</dbReference>
<dbReference type="InterPro" id="IPR003439">
    <property type="entry name" value="ABC_transporter-like_ATP-bd"/>
</dbReference>
<feature type="transmembrane region" description="Helical" evidence="7">
    <location>
        <begin position="247"/>
        <end position="268"/>
    </location>
</feature>
<dbReference type="PROSITE" id="PS00211">
    <property type="entry name" value="ABC_TRANSPORTER_1"/>
    <property type="match status" value="1"/>
</dbReference>
<evidence type="ECO:0000313" key="10">
    <source>
        <dbReference type="EMBL" id="KPY46188.1"/>
    </source>
</evidence>
<dbReference type="Pfam" id="PF00005">
    <property type="entry name" value="ABC_tran"/>
    <property type="match status" value="1"/>
</dbReference>
<dbReference type="InterPro" id="IPR039421">
    <property type="entry name" value="Type_1_exporter"/>
</dbReference>
<dbReference type="InterPro" id="IPR011527">
    <property type="entry name" value="ABC1_TM_dom"/>
</dbReference>
<evidence type="ECO:0000259" key="8">
    <source>
        <dbReference type="PROSITE" id="PS50893"/>
    </source>
</evidence>
<feature type="transmembrane region" description="Helical" evidence="7">
    <location>
        <begin position="173"/>
        <end position="191"/>
    </location>
</feature>
<reference evidence="10 11" key="1">
    <citation type="submission" date="2015-09" db="EMBL/GenBank/DDBJ databases">
        <title>Genome announcement of multiple Pseudomonas syringae strains.</title>
        <authorList>
            <person name="Thakur S."/>
            <person name="Wang P.W."/>
            <person name="Gong Y."/>
            <person name="Weir B.S."/>
            <person name="Guttman D.S."/>
        </authorList>
    </citation>
    <scope>NUCLEOTIDE SEQUENCE [LARGE SCALE GENOMIC DNA]</scope>
    <source>
        <strain evidence="10 11">ICMP3882</strain>
    </source>
</reference>
<evidence type="ECO:0000256" key="1">
    <source>
        <dbReference type="ARBA" id="ARBA00004651"/>
    </source>
</evidence>
<sequence length="674" mass="74818">MDETVLNLCFYLSLQGNSVNPTLLQRELGAINFVPEELYRAAAESLGYRLTRRQSALGTKSNQPLIINHISYGHCVIVRHEGNLYHLFQARSPSRPLTLTSADLREGWDGAGFSLEKKFQATQVFDILKKYCGRKVISTIVAASLLIQMFAIAIPLFSQIIVDKVLVHQNQSALYVFGILMAIMVCAELLFSCARIKIMIDAGKKIDAAISHRVYQAIIGKPLSFYQENRVGSLVNMARKANITSPLIASGTLFNSLDLVFTTVFFTIMLGYSLALSTLCLGIVIIVSSFNFWATGKRSEDDYTDPTVDLTEALYGIESLKLSGREGLTLRKFESSIVEQAQSLAKTSMRSNLLLSLNMWMQRIGMLCTLWIGANLVIDGQLSMGQLIAFQMFASRVFHPAARMAYTIRELRKAFTDLKDLSSKINVAINPAKHQVNNIDSIELKNVSFTHTENQPIICGINIFIKKAAKIGIIGSSGSGKSTLLKLIVNIHSPQKGSLLVNGINIRHIDDTLLRMRIVLVPQQSFLFRGSILENVAPLGSVVFDDNIFKYIDLLELDDLIDSHPDGLNRAISESGSNFSGGQRQKLCLLRALMMRPDVLLLDESTSALDEQTELRIHHKLLTHLTNTTIITVSHRPSSLIGYDAIYRMNNGNLELIEDSEGIKVTDEKCVVLA</sequence>
<keyword evidence="4" id="KW-0067">ATP-binding</keyword>